<evidence type="ECO:0000313" key="2">
    <source>
        <dbReference type="EMBL" id="BBM86462.1"/>
    </source>
</evidence>
<dbReference type="AlphaFoldDB" id="A0A5S9F5C6"/>
<sequence length="430" mass="49426">MRFAISSNKYWLILLLAAFMVVSPTMYAQDDFYDEDGQDGRFGEEEEFGGSWIRVKGKGSTLKGAITRGWKTAMMKFLKDNIDMEYYEGRNNEIRKHIAENWSDYCVGDPERPRITKRYNGRTLRMRVRIDEDSLLSDIRNLVKKADDKLDGLWVAIVSDRENNPYQGTKPSDKDENTDRDVMFDNVQNLLGKHMKIRDLRAIDRLMKKEAQMLGLAAGADPQAYIARKFAQVQLAVYLWLTTRRVSKDPAMGVPVWYATIGCRVVHLQTAQELVKFQITSGDKTSIKPVGVFGGLTERMARAAAIKNVAKAVYQRVYKQIRTRKTVLEENVYTVKFVNFTSRQERKIKDAMLDMKHGKRAYCKIEAATGGGSGYMEYSLKWRRTRDSQADIIDIIIGFCEDNEVEVDSNKSTKGVIYFEPVEDEDYDDF</sequence>
<gene>
    <name evidence="2" type="ORF">UABAM_04848</name>
</gene>
<accession>A0A5S9F5C6</accession>
<evidence type="ECO:0000313" key="3">
    <source>
        <dbReference type="Proteomes" id="UP000326354"/>
    </source>
</evidence>
<keyword evidence="3" id="KW-1185">Reference proteome</keyword>
<protein>
    <submittedName>
        <fullName evidence="2">Uncharacterized protein</fullName>
    </submittedName>
</protein>
<dbReference type="Proteomes" id="UP000326354">
    <property type="component" value="Chromosome"/>
</dbReference>
<dbReference type="RefSeq" id="WP_151970518.1">
    <property type="nucleotide sequence ID" value="NZ_AP019860.1"/>
</dbReference>
<evidence type="ECO:0000256" key="1">
    <source>
        <dbReference type="SAM" id="SignalP"/>
    </source>
</evidence>
<organism evidence="2 3">
    <name type="scientific">Uabimicrobium amorphum</name>
    <dbReference type="NCBI Taxonomy" id="2596890"/>
    <lineage>
        <taxon>Bacteria</taxon>
        <taxon>Pseudomonadati</taxon>
        <taxon>Planctomycetota</taxon>
        <taxon>Candidatus Uabimicrobiia</taxon>
        <taxon>Candidatus Uabimicrobiales</taxon>
        <taxon>Candidatus Uabimicrobiaceae</taxon>
        <taxon>Candidatus Uabimicrobium</taxon>
    </lineage>
</organism>
<keyword evidence="1" id="KW-0732">Signal</keyword>
<name>A0A5S9F5C6_UABAM</name>
<dbReference type="EMBL" id="AP019860">
    <property type="protein sequence ID" value="BBM86462.1"/>
    <property type="molecule type" value="Genomic_DNA"/>
</dbReference>
<feature type="signal peptide" evidence="1">
    <location>
        <begin position="1"/>
        <end position="28"/>
    </location>
</feature>
<reference evidence="2 3" key="1">
    <citation type="submission" date="2019-08" db="EMBL/GenBank/DDBJ databases">
        <title>Complete genome sequence of Candidatus Uab amorphum.</title>
        <authorList>
            <person name="Shiratori T."/>
            <person name="Suzuki S."/>
            <person name="Kakizawa Y."/>
            <person name="Ishida K."/>
        </authorList>
    </citation>
    <scope>NUCLEOTIDE SEQUENCE [LARGE SCALE GENOMIC DNA]</scope>
    <source>
        <strain evidence="2 3">SRT547</strain>
    </source>
</reference>
<dbReference type="KEGG" id="uam:UABAM_04848"/>
<proteinExistence type="predicted"/>
<feature type="chain" id="PRO_5024930218" evidence="1">
    <location>
        <begin position="29"/>
        <end position="430"/>
    </location>
</feature>